<dbReference type="Gene3D" id="3.30.200.20">
    <property type="entry name" value="Phosphorylase Kinase, domain 1"/>
    <property type="match status" value="1"/>
</dbReference>
<keyword evidence="2" id="KW-0547">Nucleotide-binding</keyword>
<feature type="region of interest" description="Disordered" evidence="5">
    <location>
        <begin position="253"/>
        <end position="308"/>
    </location>
</feature>
<evidence type="ECO:0000256" key="3">
    <source>
        <dbReference type="ARBA" id="ARBA00022777"/>
    </source>
</evidence>
<dbReference type="RefSeq" id="WP_163055503.1">
    <property type="nucleotide sequence ID" value="NZ_JAAGLI010000306.1"/>
</dbReference>
<gene>
    <name evidence="8" type="ORF">G3I70_12135</name>
</gene>
<evidence type="ECO:0000256" key="2">
    <source>
        <dbReference type="ARBA" id="ARBA00022741"/>
    </source>
</evidence>
<keyword evidence="3 8" id="KW-0418">Kinase</keyword>
<dbReference type="Proteomes" id="UP000475532">
    <property type="component" value="Unassembled WGS sequence"/>
</dbReference>
<evidence type="ECO:0000313" key="9">
    <source>
        <dbReference type="Proteomes" id="UP000475532"/>
    </source>
</evidence>
<feature type="compositionally biased region" description="Polar residues" evidence="5">
    <location>
        <begin position="363"/>
        <end position="381"/>
    </location>
</feature>
<dbReference type="Pfam" id="PF00069">
    <property type="entry name" value="Pkinase"/>
    <property type="match status" value="1"/>
</dbReference>
<protein>
    <submittedName>
        <fullName evidence="8">Protein kinase</fullName>
    </submittedName>
</protein>
<dbReference type="PANTHER" id="PTHR43289">
    <property type="entry name" value="MITOGEN-ACTIVATED PROTEIN KINASE KINASE KINASE 20-RELATED"/>
    <property type="match status" value="1"/>
</dbReference>
<dbReference type="GO" id="GO:0005524">
    <property type="term" value="F:ATP binding"/>
    <property type="evidence" value="ECO:0007669"/>
    <property type="project" value="UniProtKB-KW"/>
</dbReference>
<reference evidence="8 9" key="1">
    <citation type="submission" date="2020-01" db="EMBL/GenBank/DDBJ databases">
        <title>Insect and environment-associated Actinomycetes.</title>
        <authorList>
            <person name="Currrie C."/>
            <person name="Chevrette M."/>
            <person name="Carlson C."/>
            <person name="Stubbendieck R."/>
            <person name="Wendt-Pienkowski E."/>
        </authorList>
    </citation>
    <scope>NUCLEOTIDE SEQUENCE [LARGE SCALE GENOMIC DNA]</scope>
    <source>
        <strain evidence="8 9">SID10258</strain>
    </source>
</reference>
<feature type="domain" description="Protein kinase" evidence="7">
    <location>
        <begin position="18"/>
        <end position="269"/>
    </location>
</feature>
<proteinExistence type="predicted"/>
<evidence type="ECO:0000256" key="4">
    <source>
        <dbReference type="ARBA" id="ARBA00022840"/>
    </source>
</evidence>
<name>A0A6L9QCL3_9ACTN</name>
<feature type="transmembrane region" description="Helical" evidence="6">
    <location>
        <begin position="311"/>
        <end position="332"/>
    </location>
</feature>
<dbReference type="InterPro" id="IPR000719">
    <property type="entry name" value="Prot_kinase_dom"/>
</dbReference>
<dbReference type="AlphaFoldDB" id="A0A6L9QCL3"/>
<evidence type="ECO:0000256" key="6">
    <source>
        <dbReference type="SAM" id="Phobius"/>
    </source>
</evidence>
<sequence length="493" mass="50574">MPERLDLLPTDPDSVGPYRLRHRLGTGGQGTVYIGADGTGASVAVKLLHPHLIGNGVARTRFVREMQIAERVAPFCTAQVLDSGVADGHVYIVSEFVDGPSLQDSVRETGPRGGAALERLAINTVTALAAIHRAEVVHRDFKPGNVLLGPDGPVVIDFGIARALDLNQSIITSQAVGTPGYMAPEQIAEEAVGPAADMFAWGATMVFAATGERAFRGTSIPAVMQAILRGEPELDGLQGPLRAIVRDCLAKDPSRRPTAAEVGDRLRALPAPAWETKGSAPTRPDETATPDPASDSSPNTVPGQGGRRRGLLIGTGIAVLIVAMAGGAYIVIPSDKGGGTSEVSETPEAAISPVAPTGDGPTASPSDSPSGERTPAPSKSTAGDAGRRSAPATGQAPGDADSRTARPSKPSGGGGGGQQETPSAPKTLGTISASDGSTYCRSHGYAGAVNQYDGNYSCYGAPGRVTVTLTQLCRWKYPTSSNVKADGTTCKSS</sequence>
<evidence type="ECO:0000256" key="5">
    <source>
        <dbReference type="SAM" id="MobiDB-lite"/>
    </source>
</evidence>
<feature type="region of interest" description="Disordered" evidence="5">
    <location>
        <begin position="337"/>
        <end position="430"/>
    </location>
</feature>
<dbReference type="PANTHER" id="PTHR43289:SF34">
    <property type="entry name" value="SERINE_THREONINE-PROTEIN KINASE YBDM-RELATED"/>
    <property type="match status" value="1"/>
</dbReference>
<keyword evidence="1" id="KW-0808">Transferase</keyword>
<keyword evidence="4" id="KW-0067">ATP-binding</keyword>
<evidence type="ECO:0000313" key="8">
    <source>
        <dbReference type="EMBL" id="NEA23239.1"/>
    </source>
</evidence>
<dbReference type="CDD" id="cd14014">
    <property type="entry name" value="STKc_PknB_like"/>
    <property type="match status" value="1"/>
</dbReference>
<keyword evidence="6" id="KW-0472">Membrane</keyword>
<dbReference type="InterPro" id="IPR011009">
    <property type="entry name" value="Kinase-like_dom_sf"/>
</dbReference>
<dbReference type="EMBL" id="JAAGLI010000306">
    <property type="protein sequence ID" value="NEA23239.1"/>
    <property type="molecule type" value="Genomic_DNA"/>
</dbReference>
<dbReference type="PROSITE" id="PS50011">
    <property type="entry name" value="PROTEIN_KINASE_DOM"/>
    <property type="match status" value="1"/>
</dbReference>
<evidence type="ECO:0000256" key="1">
    <source>
        <dbReference type="ARBA" id="ARBA00022679"/>
    </source>
</evidence>
<feature type="compositionally biased region" description="Polar residues" evidence="5">
    <location>
        <begin position="419"/>
        <end position="430"/>
    </location>
</feature>
<dbReference type="InterPro" id="IPR008271">
    <property type="entry name" value="Ser/Thr_kinase_AS"/>
</dbReference>
<keyword evidence="6" id="KW-1133">Transmembrane helix</keyword>
<dbReference type="SUPFAM" id="SSF56112">
    <property type="entry name" value="Protein kinase-like (PK-like)"/>
    <property type="match status" value="1"/>
</dbReference>
<accession>A0A6L9QCL3</accession>
<comment type="caution">
    <text evidence="8">The sequence shown here is derived from an EMBL/GenBank/DDBJ whole genome shotgun (WGS) entry which is preliminary data.</text>
</comment>
<keyword evidence="6" id="KW-0812">Transmembrane</keyword>
<dbReference type="GO" id="GO:0004674">
    <property type="term" value="F:protein serine/threonine kinase activity"/>
    <property type="evidence" value="ECO:0007669"/>
    <property type="project" value="TreeGrafter"/>
</dbReference>
<dbReference type="Gene3D" id="1.10.510.10">
    <property type="entry name" value="Transferase(Phosphotransferase) domain 1"/>
    <property type="match status" value="1"/>
</dbReference>
<dbReference type="PROSITE" id="PS00108">
    <property type="entry name" value="PROTEIN_KINASE_ST"/>
    <property type="match status" value="1"/>
</dbReference>
<evidence type="ECO:0000259" key="7">
    <source>
        <dbReference type="PROSITE" id="PS50011"/>
    </source>
</evidence>
<organism evidence="8 9">
    <name type="scientific">Actinomadura bangladeshensis</name>
    <dbReference type="NCBI Taxonomy" id="453573"/>
    <lineage>
        <taxon>Bacteria</taxon>
        <taxon>Bacillati</taxon>
        <taxon>Actinomycetota</taxon>
        <taxon>Actinomycetes</taxon>
        <taxon>Streptosporangiales</taxon>
        <taxon>Thermomonosporaceae</taxon>
        <taxon>Actinomadura</taxon>
    </lineage>
</organism>